<dbReference type="AlphaFoldDB" id="A0A7S2E6Q1"/>
<dbReference type="GO" id="GO:0097272">
    <property type="term" value="P:ammonium homeostasis"/>
    <property type="evidence" value="ECO:0007669"/>
    <property type="project" value="TreeGrafter"/>
</dbReference>
<feature type="transmembrane region" description="Helical" evidence="8">
    <location>
        <begin position="132"/>
        <end position="154"/>
    </location>
</feature>
<feature type="transmembrane region" description="Helical" evidence="8">
    <location>
        <begin position="204"/>
        <end position="225"/>
    </location>
</feature>
<keyword evidence="3 8" id="KW-0813">Transport</keyword>
<dbReference type="Pfam" id="PF00909">
    <property type="entry name" value="Ammonium_transp"/>
    <property type="match status" value="1"/>
</dbReference>
<proteinExistence type="inferred from homology"/>
<evidence type="ECO:0000259" key="9">
    <source>
        <dbReference type="Pfam" id="PF00909"/>
    </source>
</evidence>
<dbReference type="PANTHER" id="PTHR11730:SF6">
    <property type="entry name" value="AMMONIUM TRANSPORTER"/>
    <property type="match status" value="1"/>
</dbReference>
<evidence type="ECO:0000256" key="3">
    <source>
        <dbReference type="ARBA" id="ARBA00022448"/>
    </source>
</evidence>
<name>A0A7S2E6Q1_TRICV</name>
<feature type="transmembrane region" description="Helical" evidence="8">
    <location>
        <begin position="343"/>
        <end position="362"/>
    </location>
</feature>
<dbReference type="SUPFAM" id="SSF111352">
    <property type="entry name" value="Ammonium transporter"/>
    <property type="match status" value="1"/>
</dbReference>
<comment type="subcellular location">
    <subcellularLocation>
        <location evidence="8">Cell membrane</location>
        <topology evidence="8">Multi-pass membrane protein</topology>
    </subcellularLocation>
    <subcellularLocation>
        <location evidence="1">Membrane</location>
        <topology evidence="1">Multi-pass membrane protein</topology>
    </subcellularLocation>
</comment>
<evidence type="ECO:0000256" key="2">
    <source>
        <dbReference type="ARBA" id="ARBA00005887"/>
    </source>
</evidence>
<dbReference type="PANTHER" id="PTHR11730">
    <property type="entry name" value="AMMONIUM TRANSPORTER"/>
    <property type="match status" value="1"/>
</dbReference>
<dbReference type="InterPro" id="IPR024041">
    <property type="entry name" value="NH4_transpt_AmtB-like_dom"/>
</dbReference>
<reference evidence="10" key="1">
    <citation type="submission" date="2021-01" db="EMBL/GenBank/DDBJ databases">
        <authorList>
            <person name="Corre E."/>
            <person name="Pelletier E."/>
            <person name="Niang G."/>
            <person name="Scheremetjew M."/>
            <person name="Finn R."/>
            <person name="Kale V."/>
            <person name="Holt S."/>
            <person name="Cochrane G."/>
            <person name="Meng A."/>
            <person name="Brown T."/>
            <person name="Cohen L."/>
        </authorList>
    </citation>
    <scope>NUCLEOTIDE SEQUENCE</scope>
    <source>
        <strain evidence="10">Grunow 1884</strain>
    </source>
</reference>
<sequence length="530" mass="57459">MAMSSYETCVSQLDDGLNITVQNSLLIQCLAKSIDENTGTTSDLRDGLDTFFIIYSASLVFFMQAGFAMLCAGSVRLKNVQNTMLKNLLDACGAALGFYTVGYAFAYGGQSYDGKTTFIGNANFFLIGEDDFVFWLFQFAFAATSATIVAGTLAERCQMTAYLCYSVALTGFVYPVICHSVWSYNGFLSATAKDPLFGSGMIDFAGSGVVHLTGGTTALIATKILGSRKGRFFDERGNKLRHPKPFPGHSVALQVLGSFILWFGWYGFNTGSARSIVTAAQSKIAALAATNTTLAAASGGVASLFTNLIIMERLTGEAVFNLNFAMNGCLGGLVSITSGCAVIEPWAAIITGFVAGLLYLAFSRLLVKRCIDDAVDAIPVHMINGLWGLISTGLLASPHLLEAAYGNSKHAGWFYSWGRGSGDFTLMCCQLIGILFILSWVTFLMLPFFLFLNYMGWFRSDALEEIVGLDISYHGGSHHNMNEVKPEYLEAYRKQRDEQLKNRGHNGSTTFEDAEEDGVHVSVDNVVANF</sequence>
<keyword evidence="7 8" id="KW-0924">Ammonia transport</keyword>
<evidence type="ECO:0000256" key="6">
    <source>
        <dbReference type="ARBA" id="ARBA00023136"/>
    </source>
</evidence>
<feature type="transmembrane region" description="Helical" evidence="8">
    <location>
        <begin position="246"/>
        <end position="265"/>
    </location>
</feature>
<feature type="transmembrane region" description="Helical" evidence="8">
    <location>
        <begin position="52"/>
        <end position="75"/>
    </location>
</feature>
<dbReference type="NCBIfam" id="TIGR00836">
    <property type="entry name" value="amt"/>
    <property type="match status" value="1"/>
</dbReference>
<keyword evidence="4 8" id="KW-0812">Transmembrane</keyword>
<evidence type="ECO:0000256" key="5">
    <source>
        <dbReference type="ARBA" id="ARBA00022989"/>
    </source>
</evidence>
<dbReference type="Gene3D" id="1.10.3430.10">
    <property type="entry name" value="Ammonium transporter AmtB like domains"/>
    <property type="match status" value="1"/>
</dbReference>
<feature type="transmembrane region" description="Helical" evidence="8">
    <location>
        <begin position="285"/>
        <end position="306"/>
    </location>
</feature>
<dbReference type="GO" id="GO:0005886">
    <property type="term" value="C:plasma membrane"/>
    <property type="evidence" value="ECO:0007669"/>
    <property type="project" value="UniProtKB-SubCell"/>
</dbReference>
<evidence type="ECO:0000256" key="4">
    <source>
        <dbReference type="ARBA" id="ARBA00022692"/>
    </source>
</evidence>
<feature type="transmembrane region" description="Helical" evidence="8">
    <location>
        <begin position="424"/>
        <end position="452"/>
    </location>
</feature>
<dbReference type="EMBL" id="HBGO01000042">
    <property type="protein sequence ID" value="CAD9318423.1"/>
    <property type="molecule type" value="Transcribed_RNA"/>
</dbReference>
<dbReference type="InterPro" id="IPR001905">
    <property type="entry name" value="Ammonium_transpt"/>
</dbReference>
<evidence type="ECO:0000256" key="1">
    <source>
        <dbReference type="ARBA" id="ARBA00004141"/>
    </source>
</evidence>
<feature type="transmembrane region" description="Helical" evidence="8">
    <location>
        <begin position="87"/>
        <end position="106"/>
    </location>
</feature>
<evidence type="ECO:0000256" key="8">
    <source>
        <dbReference type="RuleBase" id="RU362002"/>
    </source>
</evidence>
<feature type="transmembrane region" description="Helical" evidence="8">
    <location>
        <begin position="318"/>
        <end position="337"/>
    </location>
</feature>
<dbReference type="InterPro" id="IPR029020">
    <property type="entry name" value="Ammonium/urea_transptr"/>
</dbReference>
<evidence type="ECO:0000313" key="10">
    <source>
        <dbReference type="EMBL" id="CAD9318423.1"/>
    </source>
</evidence>
<protein>
    <recommendedName>
        <fullName evidence="8">Ammonium transporter</fullName>
    </recommendedName>
</protein>
<comment type="similarity">
    <text evidence="2 8">Belongs to the ammonia transporter channel (TC 1.A.11.2) family.</text>
</comment>
<feature type="transmembrane region" description="Helical" evidence="8">
    <location>
        <begin position="161"/>
        <end position="184"/>
    </location>
</feature>
<dbReference type="FunFam" id="1.10.3430.10:FF:000016">
    <property type="entry name" value="Ammonium transporter"/>
    <property type="match status" value="1"/>
</dbReference>
<keyword evidence="5 8" id="KW-1133">Transmembrane helix</keyword>
<feature type="transmembrane region" description="Helical" evidence="8">
    <location>
        <begin position="374"/>
        <end position="396"/>
    </location>
</feature>
<gene>
    <name evidence="10" type="ORF">OSIN01602_LOCUS16</name>
</gene>
<feature type="domain" description="Ammonium transporter AmtB-like" evidence="9">
    <location>
        <begin position="52"/>
        <end position="477"/>
    </location>
</feature>
<organism evidence="10">
    <name type="scientific">Trieres chinensis</name>
    <name type="common">Marine centric diatom</name>
    <name type="synonym">Odontella sinensis</name>
    <dbReference type="NCBI Taxonomy" id="1514140"/>
    <lineage>
        <taxon>Eukaryota</taxon>
        <taxon>Sar</taxon>
        <taxon>Stramenopiles</taxon>
        <taxon>Ochrophyta</taxon>
        <taxon>Bacillariophyta</taxon>
        <taxon>Mediophyceae</taxon>
        <taxon>Biddulphiophycidae</taxon>
        <taxon>Eupodiscales</taxon>
        <taxon>Parodontellaceae</taxon>
        <taxon>Trieres</taxon>
    </lineage>
</organism>
<accession>A0A7S2E6Q1</accession>
<evidence type="ECO:0000256" key="7">
    <source>
        <dbReference type="ARBA" id="ARBA00023177"/>
    </source>
</evidence>
<keyword evidence="6 8" id="KW-0472">Membrane</keyword>
<dbReference type="GO" id="GO:0008519">
    <property type="term" value="F:ammonium channel activity"/>
    <property type="evidence" value="ECO:0007669"/>
    <property type="project" value="InterPro"/>
</dbReference>